<keyword evidence="9" id="KW-1185">Reference proteome</keyword>
<dbReference type="Proteomes" id="UP000267250">
    <property type="component" value="Chromosome"/>
</dbReference>
<dbReference type="GO" id="GO:0005737">
    <property type="term" value="C:cytoplasm"/>
    <property type="evidence" value="ECO:0007669"/>
    <property type="project" value="TreeGrafter"/>
</dbReference>
<feature type="domain" description="Nudix hydrolase" evidence="7">
    <location>
        <begin position="4"/>
        <end position="129"/>
    </location>
</feature>
<evidence type="ECO:0000313" key="9">
    <source>
        <dbReference type="Proteomes" id="UP000267250"/>
    </source>
</evidence>
<dbReference type="InterPro" id="IPR000086">
    <property type="entry name" value="NUDIX_hydrolase_dom"/>
</dbReference>
<dbReference type="AlphaFoldDB" id="A0A3S9T1G5"/>
<sequence>MRDSFYLSTICYLINDRRVLMINFKEKWDKRYCAPGGKVQFGETPKECIIREFKEETGLKLIDPFLRGIVQWIDDDRHLNGLIFIYQSTKFEGNPITQTKEGILRWVPIDEISKLDLFPINKKFINLIFDTSNFFEGKFYIDQKTNVKSFELYEIPGIENSKDTQCLID</sequence>
<evidence type="ECO:0000256" key="6">
    <source>
        <dbReference type="RuleBase" id="RU003476"/>
    </source>
</evidence>
<dbReference type="PROSITE" id="PS51462">
    <property type="entry name" value="NUDIX"/>
    <property type="match status" value="1"/>
</dbReference>
<dbReference type="Pfam" id="PF00293">
    <property type="entry name" value="NUDIX"/>
    <property type="match status" value="1"/>
</dbReference>
<keyword evidence="3" id="KW-0479">Metal-binding</keyword>
<dbReference type="RefSeq" id="WP_127017700.1">
    <property type="nucleotide sequence ID" value="NZ_CP016379.1"/>
</dbReference>
<comment type="cofactor">
    <cofactor evidence="1">
        <name>Mg(2+)</name>
        <dbReference type="ChEBI" id="CHEBI:18420"/>
    </cofactor>
</comment>
<keyword evidence="4 6" id="KW-0378">Hydrolase</keyword>
<dbReference type="InterPro" id="IPR020476">
    <property type="entry name" value="Nudix_hydrolase"/>
</dbReference>
<evidence type="ECO:0000256" key="2">
    <source>
        <dbReference type="ARBA" id="ARBA00005582"/>
    </source>
</evidence>
<dbReference type="PANTHER" id="PTHR43758">
    <property type="entry name" value="7,8-DIHYDRO-8-OXOGUANINE TRIPHOSPHATASE"/>
    <property type="match status" value="1"/>
</dbReference>
<dbReference type="InterPro" id="IPR015797">
    <property type="entry name" value="NUDIX_hydrolase-like_dom_sf"/>
</dbReference>
<dbReference type="SUPFAM" id="SSF55811">
    <property type="entry name" value="Nudix"/>
    <property type="match status" value="1"/>
</dbReference>
<organism evidence="8 9">
    <name type="scientific">Anoxybacter fermentans</name>
    <dbReference type="NCBI Taxonomy" id="1323375"/>
    <lineage>
        <taxon>Bacteria</taxon>
        <taxon>Bacillati</taxon>
        <taxon>Bacillota</taxon>
        <taxon>Clostridia</taxon>
        <taxon>Halanaerobiales</taxon>
        <taxon>Anoxybacter</taxon>
    </lineage>
</organism>
<name>A0A3S9T1G5_9FIRM</name>
<dbReference type="CDD" id="cd18886">
    <property type="entry name" value="NUDIX_MutT_Nudt1"/>
    <property type="match status" value="1"/>
</dbReference>
<evidence type="ECO:0000256" key="1">
    <source>
        <dbReference type="ARBA" id="ARBA00001946"/>
    </source>
</evidence>
<dbReference type="PRINTS" id="PR00502">
    <property type="entry name" value="NUDIXFAMILY"/>
</dbReference>
<dbReference type="EMBL" id="CP016379">
    <property type="protein sequence ID" value="AZR74347.1"/>
    <property type="molecule type" value="Genomic_DNA"/>
</dbReference>
<dbReference type="PANTHER" id="PTHR43758:SF2">
    <property type="entry name" value="OXIDIZED PURINE NUCLEOSIDE TRIPHOSPHATE HYDROLASE"/>
    <property type="match status" value="1"/>
</dbReference>
<dbReference type="InterPro" id="IPR020084">
    <property type="entry name" value="NUDIX_hydrolase_CS"/>
</dbReference>
<reference evidence="8 9" key="1">
    <citation type="submission" date="2016-07" db="EMBL/GenBank/DDBJ databases">
        <title>Genome and transcriptome analysis of iron-reducing fermentative bacteria Anoxybacter fermentans.</title>
        <authorList>
            <person name="Zeng X."/>
            <person name="Shao Z."/>
        </authorList>
    </citation>
    <scope>NUCLEOTIDE SEQUENCE [LARGE SCALE GENOMIC DNA]</scope>
    <source>
        <strain evidence="8 9">DY22613</strain>
    </source>
</reference>
<keyword evidence="5" id="KW-0460">Magnesium</keyword>
<evidence type="ECO:0000313" key="8">
    <source>
        <dbReference type="EMBL" id="AZR74347.1"/>
    </source>
</evidence>
<dbReference type="PRINTS" id="PR01402">
    <property type="entry name" value="MUTATORMUTX"/>
</dbReference>
<comment type="similarity">
    <text evidence="2 6">Belongs to the Nudix hydrolase family.</text>
</comment>
<accession>A0A3S9T1G5</accession>
<dbReference type="GO" id="GO:0006281">
    <property type="term" value="P:DNA repair"/>
    <property type="evidence" value="ECO:0007669"/>
    <property type="project" value="InterPro"/>
</dbReference>
<protein>
    <recommendedName>
        <fullName evidence="7">Nudix hydrolase domain-containing protein</fullName>
    </recommendedName>
</protein>
<evidence type="ECO:0000256" key="4">
    <source>
        <dbReference type="ARBA" id="ARBA00022801"/>
    </source>
</evidence>
<dbReference type="Gene3D" id="3.90.79.10">
    <property type="entry name" value="Nucleoside Triphosphate Pyrophosphohydrolase"/>
    <property type="match status" value="1"/>
</dbReference>
<evidence type="ECO:0000259" key="7">
    <source>
        <dbReference type="PROSITE" id="PS51462"/>
    </source>
</evidence>
<dbReference type="PROSITE" id="PS00893">
    <property type="entry name" value="NUDIX_BOX"/>
    <property type="match status" value="1"/>
</dbReference>
<proteinExistence type="inferred from homology"/>
<dbReference type="KEGG" id="aft:BBF96_13695"/>
<evidence type="ECO:0000256" key="3">
    <source>
        <dbReference type="ARBA" id="ARBA00022723"/>
    </source>
</evidence>
<dbReference type="OrthoDB" id="9804563at2"/>
<dbReference type="GO" id="GO:0008413">
    <property type="term" value="F:8-oxo-7,8-dihydroguanosine triphosphate pyrophosphatase activity"/>
    <property type="evidence" value="ECO:0007669"/>
    <property type="project" value="InterPro"/>
</dbReference>
<evidence type="ECO:0000256" key="5">
    <source>
        <dbReference type="ARBA" id="ARBA00022842"/>
    </source>
</evidence>
<dbReference type="GO" id="GO:0046872">
    <property type="term" value="F:metal ion binding"/>
    <property type="evidence" value="ECO:0007669"/>
    <property type="project" value="UniProtKB-KW"/>
</dbReference>
<dbReference type="InterPro" id="IPR003562">
    <property type="entry name" value="Mutator_MutX_prot"/>
</dbReference>
<gene>
    <name evidence="8" type="ORF">BBF96_13695</name>
</gene>